<name>F4QMP4_9CAUL</name>
<dbReference type="GO" id="GO:0000976">
    <property type="term" value="F:transcription cis-regulatory region binding"/>
    <property type="evidence" value="ECO:0007669"/>
    <property type="project" value="TreeGrafter"/>
</dbReference>
<dbReference type="Pfam" id="PF13377">
    <property type="entry name" value="Peripla_BP_3"/>
    <property type="match status" value="1"/>
</dbReference>
<accession>F4QMP4</accession>
<reference evidence="6" key="1">
    <citation type="submission" date="2011-03" db="EMBL/GenBank/DDBJ databases">
        <title>Draft genome sequence of Brevundimonas diminuta.</title>
        <authorList>
            <person name="Brown P.J.B."/>
            <person name="Buechlein A."/>
            <person name="Hemmerich C."/>
            <person name="Brun Y.V."/>
        </authorList>
    </citation>
    <scope>NUCLEOTIDE SEQUENCE [LARGE SCALE GENOMIC DNA]</scope>
    <source>
        <strain evidence="6">C19</strain>
    </source>
</reference>
<dbReference type="CDD" id="cd01392">
    <property type="entry name" value="HTH_LacI"/>
    <property type="match status" value="1"/>
</dbReference>
<dbReference type="CDD" id="cd06284">
    <property type="entry name" value="PBP1_LacI-like"/>
    <property type="match status" value="1"/>
</dbReference>
<dbReference type="STRING" id="715226.ABI_29020"/>
<dbReference type="SUPFAM" id="SSF53822">
    <property type="entry name" value="Periplasmic binding protein-like I"/>
    <property type="match status" value="1"/>
</dbReference>
<dbReference type="Pfam" id="PF00356">
    <property type="entry name" value="LacI"/>
    <property type="match status" value="1"/>
</dbReference>
<dbReference type="InterPro" id="IPR010982">
    <property type="entry name" value="Lambda_DNA-bd_dom_sf"/>
</dbReference>
<gene>
    <name evidence="5" type="ORF">ABI_29020</name>
</gene>
<proteinExistence type="predicted"/>
<evidence type="ECO:0000256" key="1">
    <source>
        <dbReference type="ARBA" id="ARBA00023015"/>
    </source>
</evidence>
<evidence type="ECO:0000313" key="6">
    <source>
        <dbReference type="Proteomes" id="UP000006512"/>
    </source>
</evidence>
<evidence type="ECO:0000259" key="4">
    <source>
        <dbReference type="PROSITE" id="PS50932"/>
    </source>
</evidence>
<evidence type="ECO:0000256" key="2">
    <source>
        <dbReference type="ARBA" id="ARBA00023125"/>
    </source>
</evidence>
<dbReference type="PANTHER" id="PTHR30146">
    <property type="entry name" value="LACI-RELATED TRANSCRIPTIONAL REPRESSOR"/>
    <property type="match status" value="1"/>
</dbReference>
<keyword evidence="2" id="KW-0238">DNA-binding</keyword>
<keyword evidence="6" id="KW-1185">Reference proteome</keyword>
<dbReference type="GO" id="GO:0003700">
    <property type="term" value="F:DNA-binding transcription factor activity"/>
    <property type="evidence" value="ECO:0007669"/>
    <property type="project" value="TreeGrafter"/>
</dbReference>
<keyword evidence="1" id="KW-0805">Transcription regulation</keyword>
<sequence>MAGVSTATVSRVLSGYAHVSPSVRDRVTGAVEKLGYEPNYAAKSLRTLKTSRLIVTVPDITNIFFANIIRGAEEAAHAAGYAVLLGDTGTNTDSEEAYASMLKRKEADGLIFLGEALPPALAGLVERPGAPVVNGCEFSEDLTVSSVHIDNRAAAAEAMDHLYALGHRRITVITGAVDRPISRQRLEGVRASAERHGGSVAVFTGDFSIDSGVAATALALKGERPTAIFCFSDEMAIGAMSALRQAGLRCPEDVSVIGFDDIHMAPYTWPALTTVRQPMHEIGRETVDLLIGIIEGRVTERINLTLPHRLVVRDSTAAPSDLKR</sequence>
<keyword evidence="3" id="KW-0804">Transcription</keyword>
<dbReference type="eggNOG" id="COG1609">
    <property type="taxonomic scope" value="Bacteria"/>
</dbReference>
<dbReference type="Gene3D" id="3.40.50.2300">
    <property type="match status" value="2"/>
</dbReference>
<evidence type="ECO:0000256" key="3">
    <source>
        <dbReference type="ARBA" id="ARBA00023163"/>
    </source>
</evidence>
<feature type="domain" description="HTH lacI-type" evidence="4">
    <location>
        <begin position="1"/>
        <end position="47"/>
    </location>
</feature>
<dbReference type="SUPFAM" id="SSF47413">
    <property type="entry name" value="lambda repressor-like DNA-binding domains"/>
    <property type="match status" value="1"/>
</dbReference>
<dbReference type="HOGENOM" id="CLU_037628_6_1_5"/>
<dbReference type="Gene3D" id="1.10.260.40">
    <property type="entry name" value="lambda repressor-like DNA-binding domains"/>
    <property type="match status" value="1"/>
</dbReference>
<organism evidence="5 6">
    <name type="scientific">Asticcacaulis biprosthecium C19</name>
    <dbReference type="NCBI Taxonomy" id="715226"/>
    <lineage>
        <taxon>Bacteria</taxon>
        <taxon>Pseudomonadati</taxon>
        <taxon>Pseudomonadota</taxon>
        <taxon>Alphaproteobacteria</taxon>
        <taxon>Caulobacterales</taxon>
        <taxon>Caulobacteraceae</taxon>
        <taxon>Asticcacaulis</taxon>
    </lineage>
</organism>
<dbReference type="EMBL" id="GL883078">
    <property type="protein sequence ID" value="EGF91485.1"/>
    <property type="molecule type" value="Genomic_DNA"/>
</dbReference>
<protein>
    <submittedName>
        <fullName evidence="5">HTH-type transcriptional repressor cytR</fullName>
    </submittedName>
</protein>
<dbReference type="InterPro" id="IPR046335">
    <property type="entry name" value="LacI/GalR-like_sensor"/>
</dbReference>
<dbReference type="PANTHER" id="PTHR30146:SF109">
    <property type="entry name" value="HTH-TYPE TRANSCRIPTIONAL REGULATOR GALS"/>
    <property type="match status" value="1"/>
</dbReference>
<dbReference type="Proteomes" id="UP000006512">
    <property type="component" value="Unassembled WGS sequence"/>
</dbReference>
<dbReference type="InterPro" id="IPR028082">
    <property type="entry name" value="Peripla_BP_I"/>
</dbReference>
<dbReference type="PROSITE" id="PS50932">
    <property type="entry name" value="HTH_LACI_2"/>
    <property type="match status" value="1"/>
</dbReference>
<evidence type="ECO:0000313" key="5">
    <source>
        <dbReference type="EMBL" id="EGF91485.1"/>
    </source>
</evidence>
<dbReference type="AlphaFoldDB" id="F4QMP4"/>
<dbReference type="InterPro" id="IPR000843">
    <property type="entry name" value="HTH_LacI"/>
</dbReference>
<dbReference type="SMART" id="SM00354">
    <property type="entry name" value="HTH_LACI"/>
    <property type="match status" value="1"/>
</dbReference>